<keyword evidence="1" id="KW-1133">Transmembrane helix</keyword>
<gene>
    <name evidence="3" type="ORF">CZ674_05345</name>
</gene>
<reference evidence="3 4" key="1">
    <citation type="submission" date="2017-02" db="EMBL/GenBank/DDBJ databases">
        <authorList>
            <person name="Peterson S.W."/>
        </authorList>
    </citation>
    <scope>NUCLEOTIDE SEQUENCE [LARGE SCALE GENOMIC DNA]</scope>
    <source>
        <strain evidence="3 4">LMG 22410</strain>
    </source>
</reference>
<dbReference type="Gene3D" id="3.40.50.620">
    <property type="entry name" value="HUPs"/>
    <property type="match status" value="1"/>
</dbReference>
<organism evidence="3 4">
    <name type="scientific">Agrococcus casei LMG 22410</name>
    <dbReference type="NCBI Taxonomy" id="1255656"/>
    <lineage>
        <taxon>Bacteria</taxon>
        <taxon>Bacillati</taxon>
        <taxon>Actinomycetota</taxon>
        <taxon>Actinomycetes</taxon>
        <taxon>Micrococcales</taxon>
        <taxon>Microbacteriaceae</taxon>
        <taxon>Agrococcus</taxon>
    </lineage>
</organism>
<dbReference type="SUPFAM" id="SSF103473">
    <property type="entry name" value="MFS general substrate transporter"/>
    <property type="match status" value="1"/>
</dbReference>
<dbReference type="InterPro" id="IPR003848">
    <property type="entry name" value="DUF218"/>
</dbReference>
<dbReference type="InterPro" id="IPR036259">
    <property type="entry name" value="MFS_trans_sf"/>
</dbReference>
<dbReference type="Proteomes" id="UP000195787">
    <property type="component" value="Unassembled WGS sequence"/>
</dbReference>
<dbReference type="Pfam" id="PF02698">
    <property type="entry name" value="DUF218"/>
    <property type="match status" value="1"/>
</dbReference>
<dbReference type="CDD" id="cd06259">
    <property type="entry name" value="YdcF-like"/>
    <property type="match status" value="1"/>
</dbReference>
<evidence type="ECO:0000256" key="1">
    <source>
        <dbReference type="SAM" id="Phobius"/>
    </source>
</evidence>
<evidence type="ECO:0000313" key="4">
    <source>
        <dbReference type="Proteomes" id="UP000195787"/>
    </source>
</evidence>
<dbReference type="OrthoDB" id="9782395at2"/>
<feature type="transmembrane region" description="Helical" evidence="1">
    <location>
        <begin position="33"/>
        <end position="54"/>
    </location>
</feature>
<dbReference type="PANTHER" id="PTHR30336">
    <property type="entry name" value="INNER MEMBRANE PROTEIN, PROBABLE PERMEASE"/>
    <property type="match status" value="1"/>
</dbReference>
<feature type="transmembrane region" description="Helical" evidence="1">
    <location>
        <begin position="60"/>
        <end position="84"/>
    </location>
</feature>
<evidence type="ECO:0000313" key="3">
    <source>
        <dbReference type="EMBL" id="SJM57153.1"/>
    </source>
</evidence>
<name>A0A1R4FMV4_9MICO</name>
<dbReference type="GeneID" id="303172634"/>
<dbReference type="RefSeq" id="WP_086991516.1">
    <property type="nucleotide sequence ID" value="NZ_FUHU01000026.1"/>
</dbReference>
<feature type="domain" description="DUF218" evidence="2">
    <location>
        <begin position="171"/>
        <end position="305"/>
    </location>
</feature>
<feature type="transmembrane region" description="Helical" evidence="1">
    <location>
        <begin position="328"/>
        <end position="350"/>
    </location>
</feature>
<dbReference type="AlphaFoldDB" id="A0A1R4FMV4"/>
<feature type="transmembrane region" description="Helical" evidence="1">
    <location>
        <begin position="96"/>
        <end position="119"/>
    </location>
</feature>
<sequence>MILPLIVLALMLVFGGIWLIQQDTRRIGAPHLITWGALLLLASLLMGVLQLIAPQPDPDAWFLTAMVEAGSVALALLALGLVAVFTSIPGARTRHLFKFLAGCLGLVLAAAIVWLHVVFYGVVPVLGTIMLCVMAPLLVPAMTLITLWWWETVQRRLYRTPKRREEHELRAVLVLGAGIKEDGTPTRLLARRIDTALETAAELPPETPVVMCGGQGADEPVTEASSMADYAERQGFDRDRILLEEHSTSTEENLVNARKLLTDRDVLSSDRSKNHGVAIVTSDYHVPRAADAMRHTGLRGIAVSAAGHPAYRQSARIREVAAVLTARPFLSITTLLVTLMPALTALLSLVG</sequence>
<dbReference type="GO" id="GO:0043164">
    <property type="term" value="P:Gram-negative-bacterium-type cell wall biogenesis"/>
    <property type="evidence" value="ECO:0007669"/>
    <property type="project" value="TreeGrafter"/>
</dbReference>
<accession>A0A1R4FMV4</accession>
<dbReference type="EMBL" id="FUHU01000026">
    <property type="protein sequence ID" value="SJM57153.1"/>
    <property type="molecule type" value="Genomic_DNA"/>
</dbReference>
<dbReference type="GO" id="GO:0005886">
    <property type="term" value="C:plasma membrane"/>
    <property type="evidence" value="ECO:0007669"/>
    <property type="project" value="TreeGrafter"/>
</dbReference>
<evidence type="ECO:0000259" key="2">
    <source>
        <dbReference type="Pfam" id="PF02698"/>
    </source>
</evidence>
<feature type="transmembrane region" description="Helical" evidence="1">
    <location>
        <begin position="6"/>
        <end position="21"/>
    </location>
</feature>
<keyword evidence="1" id="KW-0472">Membrane</keyword>
<proteinExistence type="predicted"/>
<dbReference type="PANTHER" id="PTHR30336:SF4">
    <property type="entry name" value="ENVELOPE BIOGENESIS FACTOR ELYC"/>
    <property type="match status" value="1"/>
</dbReference>
<feature type="transmembrane region" description="Helical" evidence="1">
    <location>
        <begin position="125"/>
        <end position="150"/>
    </location>
</feature>
<keyword evidence="4" id="KW-1185">Reference proteome</keyword>
<dbReference type="GO" id="GO:0000270">
    <property type="term" value="P:peptidoglycan metabolic process"/>
    <property type="evidence" value="ECO:0007669"/>
    <property type="project" value="TreeGrafter"/>
</dbReference>
<dbReference type="InterPro" id="IPR051599">
    <property type="entry name" value="Cell_Envelope_Assoc"/>
</dbReference>
<protein>
    <submittedName>
        <fullName evidence="3">Integral membrane protein</fullName>
    </submittedName>
</protein>
<keyword evidence="1" id="KW-0812">Transmembrane</keyword>
<dbReference type="InterPro" id="IPR014729">
    <property type="entry name" value="Rossmann-like_a/b/a_fold"/>
</dbReference>